<evidence type="ECO:0000256" key="2">
    <source>
        <dbReference type="ARBA" id="ARBA00022723"/>
    </source>
</evidence>
<evidence type="ECO:0000259" key="7">
    <source>
        <dbReference type="Pfam" id="PF07731"/>
    </source>
</evidence>
<name>A0A7R8V1M5_HERIL</name>
<keyword evidence="5" id="KW-0732">Signal</keyword>
<protein>
    <submittedName>
        <fullName evidence="9">Uncharacterized protein</fullName>
    </submittedName>
</protein>
<evidence type="ECO:0000256" key="4">
    <source>
        <dbReference type="ARBA" id="ARBA00023008"/>
    </source>
</evidence>
<keyword evidence="10" id="KW-1185">Reference proteome</keyword>
<dbReference type="Pfam" id="PF07732">
    <property type="entry name" value="Cu-oxidase_3"/>
    <property type="match status" value="1"/>
</dbReference>
<dbReference type="PANTHER" id="PTHR11709:SF394">
    <property type="entry name" value="FI03373P-RELATED"/>
    <property type="match status" value="1"/>
</dbReference>
<evidence type="ECO:0000313" key="9">
    <source>
        <dbReference type="EMBL" id="CAD7090824.1"/>
    </source>
</evidence>
<evidence type="ECO:0000256" key="3">
    <source>
        <dbReference type="ARBA" id="ARBA00023002"/>
    </source>
</evidence>
<dbReference type="InterPro" id="IPR008972">
    <property type="entry name" value="Cupredoxin"/>
</dbReference>
<dbReference type="Pfam" id="PF07731">
    <property type="entry name" value="Cu-oxidase_2"/>
    <property type="match status" value="1"/>
</dbReference>
<evidence type="ECO:0000256" key="1">
    <source>
        <dbReference type="ARBA" id="ARBA00010609"/>
    </source>
</evidence>
<dbReference type="GO" id="GO:0006826">
    <property type="term" value="P:iron ion transport"/>
    <property type="evidence" value="ECO:0007669"/>
    <property type="project" value="TreeGrafter"/>
</dbReference>
<dbReference type="Proteomes" id="UP000594454">
    <property type="component" value="Chromosome 5"/>
</dbReference>
<organism evidence="9 10">
    <name type="scientific">Hermetia illucens</name>
    <name type="common">Black soldier fly</name>
    <dbReference type="NCBI Taxonomy" id="343691"/>
    <lineage>
        <taxon>Eukaryota</taxon>
        <taxon>Metazoa</taxon>
        <taxon>Ecdysozoa</taxon>
        <taxon>Arthropoda</taxon>
        <taxon>Hexapoda</taxon>
        <taxon>Insecta</taxon>
        <taxon>Pterygota</taxon>
        <taxon>Neoptera</taxon>
        <taxon>Endopterygota</taxon>
        <taxon>Diptera</taxon>
        <taxon>Brachycera</taxon>
        <taxon>Stratiomyomorpha</taxon>
        <taxon>Stratiomyidae</taxon>
        <taxon>Hermetiinae</taxon>
        <taxon>Hermetia</taxon>
    </lineage>
</organism>
<reference evidence="9 10" key="1">
    <citation type="submission" date="2020-11" db="EMBL/GenBank/DDBJ databases">
        <authorList>
            <person name="Wallbank WR R."/>
            <person name="Pardo Diaz C."/>
            <person name="Kozak K."/>
            <person name="Martin S."/>
            <person name="Jiggins C."/>
            <person name="Moest M."/>
            <person name="Warren A I."/>
            <person name="Generalovic N T."/>
            <person name="Byers J.R.P. K."/>
            <person name="Montejo-Kovacevich G."/>
            <person name="Yen C E."/>
        </authorList>
    </citation>
    <scope>NUCLEOTIDE SEQUENCE [LARGE SCALE GENOMIC DNA]</scope>
</reference>
<feature type="domain" description="Plastocyanin-like" evidence="8">
    <location>
        <begin position="142"/>
        <end position="254"/>
    </location>
</feature>
<dbReference type="EMBL" id="LR899013">
    <property type="protein sequence ID" value="CAD7090824.1"/>
    <property type="molecule type" value="Genomic_DNA"/>
</dbReference>
<evidence type="ECO:0000259" key="6">
    <source>
        <dbReference type="Pfam" id="PF00394"/>
    </source>
</evidence>
<gene>
    <name evidence="9" type="ORF">HERILL_LOCUS13282</name>
</gene>
<dbReference type="FunFam" id="2.60.40.420:FF:000045">
    <property type="entry name" value="Laccase 2"/>
    <property type="match status" value="1"/>
</dbReference>
<proteinExistence type="inferred from homology"/>
<dbReference type="PANTHER" id="PTHR11709">
    <property type="entry name" value="MULTI-COPPER OXIDASE"/>
    <property type="match status" value="1"/>
</dbReference>
<dbReference type="InterPro" id="IPR033138">
    <property type="entry name" value="Cu_oxidase_CS"/>
</dbReference>
<dbReference type="CDD" id="cd13858">
    <property type="entry name" value="CuRO_1_tcLCC2_insect_like"/>
    <property type="match status" value="1"/>
</dbReference>
<dbReference type="OrthoDB" id="2121828at2759"/>
<dbReference type="AlphaFoldDB" id="A0A7R8V1M5"/>
<dbReference type="GO" id="GO:0016491">
    <property type="term" value="F:oxidoreductase activity"/>
    <property type="evidence" value="ECO:0007669"/>
    <property type="project" value="UniProtKB-KW"/>
</dbReference>
<feature type="chain" id="PRO_5030806092" evidence="5">
    <location>
        <begin position="22"/>
        <end position="697"/>
    </location>
</feature>
<dbReference type="InterPro" id="IPR002355">
    <property type="entry name" value="Cu_oxidase_Cu_BS"/>
</dbReference>
<evidence type="ECO:0000313" key="10">
    <source>
        <dbReference type="Proteomes" id="UP000594454"/>
    </source>
</evidence>
<dbReference type="PROSITE" id="PS00079">
    <property type="entry name" value="MULTICOPPER_OXIDASE1"/>
    <property type="match status" value="1"/>
</dbReference>
<dbReference type="InParanoid" id="A0A7R8V1M5"/>
<dbReference type="InterPro" id="IPR011706">
    <property type="entry name" value="Cu-oxidase_C"/>
</dbReference>
<evidence type="ECO:0000259" key="8">
    <source>
        <dbReference type="Pfam" id="PF07732"/>
    </source>
</evidence>
<dbReference type="SUPFAM" id="SSF49503">
    <property type="entry name" value="Cupredoxins"/>
    <property type="match status" value="3"/>
</dbReference>
<dbReference type="CDD" id="cd13905">
    <property type="entry name" value="CuRO_3_tcLLC2_insect_like"/>
    <property type="match status" value="1"/>
</dbReference>
<dbReference type="OMA" id="ILHVGTH"/>
<feature type="domain" description="Plastocyanin-like" evidence="7">
    <location>
        <begin position="550"/>
        <end position="676"/>
    </location>
</feature>
<comment type="similarity">
    <text evidence="1">Belongs to the multicopper oxidase family.</text>
</comment>
<dbReference type="InterPro" id="IPR001117">
    <property type="entry name" value="Cu-oxidase_2nd"/>
</dbReference>
<keyword evidence="2" id="KW-0479">Metal-binding</keyword>
<dbReference type="GO" id="GO:0005507">
    <property type="term" value="F:copper ion binding"/>
    <property type="evidence" value="ECO:0007669"/>
    <property type="project" value="InterPro"/>
</dbReference>
<dbReference type="GO" id="GO:0005886">
    <property type="term" value="C:plasma membrane"/>
    <property type="evidence" value="ECO:0007669"/>
    <property type="project" value="TreeGrafter"/>
</dbReference>
<evidence type="ECO:0000256" key="5">
    <source>
        <dbReference type="SAM" id="SignalP"/>
    </source>
</evidence>
<sequence length="697" mass="78817">MNVCFKLVIVSLSLLIARVASNCNTSIASHNPGTFWRHPDNCLIHRCNEDGTVTSYKKNCPKIQCSSTKLQVRDCCPYCDDDGNHDIPDNGDRSNGYKTHACKRECKSGETMVCKYTFEISQFEAASTACGDCPFNLTDCDRKNCIIADGVPRLIIPVERSMPGPTIHVCKGDTIVVDIENHLVTQPFTMHWHGILQTFTQYMDGIPHITQCPISPGNIFRYTFPAYEEGTFFYHPHVGTQVVNGCLGGLIIRLPDSENPHRKLYDFDLYEHFIALQDWSHLYGEDHYAKAIFGSAVPLPDSILINGRGPIFSQIQLLGVRGNVNVTKVMQIPFAEFTVEKGYKYRFRILNGASYSCPLSLSIDNHTMTIISTDGADVEPVEVDQMVTNDAERYDIMLNANQVVANYWIRVKGIDDCEPMMLQQLAILRYKGSPPINPKQPKDYEYPQINGTRFGNVMDPEGTIIKVSDLRSLGPLEEGIDTDSPDYKYYVDIATSTLFNPILSPYPDNRPVLNAQMNNISVILPPGSLLTRPNVPEDISTICNETTHGNKNCSEELCRCVHIINVRRNAILEVIMYNTGFDNRRFQHPMHYHGYTFRIVAMEKTSRITKEQLMEMDWRGEIKRNFNMPTRKDTVIVYAPGYTIWRINTTNPGIWLLHCHQQFHLTMGMGVLIKVGEYSDLPPIPAGVPVCKDHLPV</sequence>
<keyword evidence="4" id="KW-0186">Copper</keyword>
<dbReference type="PROSITE" id="PS00080">
    <property type="entry name" value="MULTICOPPER_OXIDASE2"/>
    <property type="match status" value="1"/>
</dbReference>
<accession>A0A7R8V1M5</accession>
<keyword evidence="3" id="KW-0560">Oxidoreductase</keyword>
<dbReference type="InterPro" id="IPR011707">
    <property type="entry name" value="Cu-oxidase-like_N"/>
</dbReference>
<dbReference type="CDD" id="cd13884">
    <property type="entry name" value="CuRO_2_tcLCC_insect_like"/>
    <property type="match status" value="1"/>
</dbReference>
<feature type="domain" description="Plastocyanin-like" evidence="6">
    <location>
        <begin position="272"/>
        <end position="433"/>
    </location>
</feature>
<dbReference type="InterPro" id="IPR045087">
    <property type="entry name" value="Cu-oxidase_fam"/>
</dbReference>
<dbReference type="Pfam" id="PF00394">
    <property type="entry name" value="Cu-oxidase"/>
    <property type="match status" value="1"/>
</dbReference>
<dbReference type="Gene3D" id="2.60.40.420">
    <property type="entry name" value="Cupredoxins - blue copper proteins"/>
    <property type="match status" value="3"/>
</dbReference>
<dbReference type="SUPFAM" id="SSF57603">
    <property type="entry name" value="FnI-like domain"/>
    <property type="match status" value="1"/>
</dbReference>
<feature type="signal peptide" evidence="5">
    <location>
        <begin position="1"/>
        <end position="21"/>
    </location>
</feature>